<dbReference type="AlphaFoldDB" id="A0ABD5P7V3"/>
<evidence type="ECO:0000313" key="5">
    <source>
        <dbReference type="Proteomes" id="UP001595921"/>
    </source>
</evidence>
<gene>
    <name evidence="4" type="ORF">ACFO0N_02515</name>
</gene>
<keyword evidence="5" id="KW-1185">Reference proteome</keyword>
<dbReference type="Pfam" id="PF03703">
    <property type="entry name" value="bPH_2"/>
    <property type="match status" value="3"/>
</dbReference>
<keyword evidence="2" id="KW-0472">Membrane</keyword>
<feature type="transmembrane region" description="Helical" evidence="2">
    <location>
        <begin position="212"/>
        <end position="237"/>
    </location>
</feature>
<feature type="transmembrane region" description="Helical" evidence="2">
    <location>
        <begin position="189"/>
        <end position="206"/>
    </location>
</feature>
<dbReference type="PIRSF" id="PIRSF026631">
    <property type="entry name" value="UCP026631"/>
    <property type="match status" value="1"/>
</dbReference>
<dbReference type="Proteomes" id="UP001595921">
    <property type="component" value="Unassembled WGS sequence"/>
</dbReference>
<dbReference type="InterPro" id="IPR005182">
    <property type="entry name" value="YdbS-like_PH"/>
</dbReference>
<keyword evidence="2" id="KW-0812">Transmembrane</keyword>
<dbReference type="PANTHER" id="PTHR34473">
    <property type="entry name" value="UPF0699 TRANSMEMBRANE PROTEIN YDBS"/>
    <property type="match status" value="1"/>
</dbReference>
<keyword evidence="2" id="KW-1133">Transmembrane helix</keyword>
<feature type="domain" description="YdbS-like PH" evidence="3">
    <location>
        <begin position="240"/>
        <end position="324"/>
    </location>
</feature>
<reference evidence="4 5" key="1">
    <citation type="journal article" date="2019" name="Int. J. Syst. Evol. Microbiol.">
        <title>The Global Catalogue of Microorganisms (GCM) 10K type strain sequencing project: providing services to taxonomists for standard genome sequencing and annotation.</title>
        <authorList>
            <consortium name="The Broad Institute Genomics Platform"/>
            <consortium name="The Broad Institute Genome Sequencing Center for Infectious Disease"/>
            <person name="Wu L."/>
            <person name="Ma J."/>
        </authorList>
    </citation>
    <scope>NUCLEOTIDE SEQUENCE [LARGE SCALE GENOMIC DNA]</scope>
    <source>
        <strain evidence="4 5">CGMCC 1.12553</strain>
    </source>
</reference>
<feature type="compositionally biased region" description="Basic and acidic residues" evidence="1">
    <location>
        <begin position="480"/>
        <end position="509"/>
    </location>
</feature>
<dbReference type="EMBL" id="JBHSDS010000002">
    <property type="protein sequence ID" value="MFC4356818.1"/>
    <property type="molecule type" value="Genomic_DNA"/>
</dbReference>
<sequence>MSPRLSPLSVPYRAARKGGSLLFTLVFALFSGAMAVTNDLGGPLLVLGLVVLLVLALVGYEVAYYRRYEYELTAESLDISSGVFSRRNREIPLRRVQNVDISRNALQRALSIAAVNFETAGGSTTEAAIRFVSFEEAKRLQREVARLKRGEEPGAGEAGEEDVEELFALSADELALVGLLSFDLRGPGILLFLASGSVPVVSGLFADVEGPLLALGGVAVLLLIVLVSWLAGIAVAVANYYGFTLSRADDELRYERGLLRRYDGSIPLDKVQTVTVEDNPLKRRFGYASLAIETAGYGPGTGGDRGSESAVPLASVERVLQLANDVEPFGDPAFERPPKRVRRRYAMRYLIALAAVTAAFFGVEYVLAVGFPWWIPLVLLAVVPVAAHLKWLHRGYWLGADHVVTRNGFWRRQTKVVPYYRIQTVIESRTPFQWRWDLATVVVDTAGSNSLVGNDAAAVDVDESTAATLRDELDERLRASLATRRDRQRAEATERRPADADESVGRAADEGAGPVADDDDGRNRDLDGDEAVEGSDPDADGEGEHGTSDDRRNKPGDDSENEVDGDTDGVGFGADSSN</sequence>
<feature type="transmembrane region" description="Helical" evidence="2">
    <location>
        <begin position="346"/>
        <end position="367"/>
    </location>
</feature>
<comment type="caution">
    <text evidence="4">The sequence shown here is derived from an EMBL/GenBank/DDBJ whole genome shotgun (WGS) entry which is preliminary data.</text>
</comment>
<evidence type="ECO:0000256" key="1">
    <source>
        <dbReference type="SAM" id="MobiDB-lite"/>
    </source>
</evidence>
<feature type="compositionally biased region" description="Basic and acidic residues" evidence="1">
    <location>
        <begin position="542"/>
        <end position="557"/>
    </location>
</feature>
<evidence type="ECO:0000313" key="4">
    <source>
        <dbReference type="EMBL" id="MFC4356818.1"/>
    </source>
</evidence>
<evidence type="ECO:0000256" key="2">
    <source>
        <dbReference type="SAM" id="Phobius"/>
    </source>
</evidence>
<dbReference type="PANTHER" id="PTHR34473:SF3">
    <property type="entry name" value="TRANSMEMBRANE PROTEIN-RELATED"/>
    <property type="match status" value="1"/>
</dbReference>
<feature type="compositionally biased region" description="Acidic residues" evidence="1">
    <location>
        <begin position="527"/>
        <end position="541"/>
    </location>
</feature>
<dbReference type="RefSeq" id="WP_267625260.1">
    <property type="nucleotide sequence ID" value="NZ_JAODIW010000010.1"/>
</dbReference>
<name>A0ABD5P7V3_9EURY</name>
<feature type="domain" description="YdbS-like PH" evidence="3">
    <location>
        <begin position="391"/>
        <end position="472"/>
    </location>
</feature>
<evidence type="ECO:0000259" key="3">
    <source>
        <dbReference type="Pfam" id="PF03703"/>
    </source>
</evidence>
<protein>
    <submittedName>
        <fullName evidence="4">PH domain-containing protein</fullName>
    </submittedName>
</protein>
<feature type="transmembrane region" description="Helical" evidence="2">
    <location>
        <begin position="45"/>
        <end position="65"/>
    </location>
</feature>
<feature type="region of interest" description="Disordered" evidence="1">
    <location>
        <begin position="480"/>
        <end position="578"/>
    </location>
</feature>
<feature type="domain" description="YdbS-like PH" evidence="3">
    <location>
        <begin position="65"/>
        <end position="143"/>
    </location>
</feature>
<feature type="compositionally biased region" description="Acidic residues" evidence="1">
    <location>
        <begin position="558"/>
        <end position="567"/>
    </location>
</feature>
<dbReference type="InterPro" id="IPR014529">
    <property type="entry name" value="UCP026631"/>
</dbReference>
<organism evidence="4 5">
    <name type="scientific">Halobium salinum</name>
    <dbReference type="NCBI Taxonomy" id="1364940"/>
    <lineage>
        <taxon>Archaea</taxon>
        <taxon>Methanobacteriati</taxon>
        <taxon>Methanobacteriota</taxon>
        <taxon>Stenosarchaea group</taxon>
        <taxon>Halobacteria</taxon>
        <taxon>Halobacteriales</taxon>
        <taxon>Haloferacaceae</taxon>
        <taxon>Halobium</taxon>
    </lineage>
</organism>
<accession>A0ABD5P7V3</accession>
<proteinExistence type="predicted"/>